<evidence type="ECO:0000256" key="8">
    <source>
        <dbReference type="ARBA" id="ARBA00022617"/>
    </source>
</evidence>
<evidence type="ECO:0000313" key="18">
    <source>
        <dbReference type="Proteomes" id="UP000663831"/>
    </source>
</evidence>
<dbReference type="GO" id="GO:0005506">
    <property type="term" value="F:iron ion binding"/>
    <property type="evidence" value="ECO:0007669"/>
    <property type="project" value="InterPro"/>
</dbReference>
<proteinExistence type="inferred from homology"/>
<comment type="pathway">
    <text evidence="2">Lipid metabolism; fatty acid biosynthesis.</text>
</comment>
<dbReference type="InterPro" id="IPR002403">
    <property type="entry name" value="Cyt_P450_E_grp-IV"/>
</dbReference>
<dbReference type="SUPFAM" id="SSF48264">
    <property type="entry name" value="Cytochrome P450"/>
    <property type="match status" value="1"/>
</dbReference>
<evidence type="ECO:0000313" key="17">
    <source>
        <dbReference type="EMBL" id="CAE6377966.1"/>
    </source>
</evidence>
<dbReference type="PROSITE" id="PS00012">
    <property type="entry name" value="PHOSPHOPANTETHEINE"/>
    <property type="match status" value="1"/>
</dbReference>
<organism evidence="17 18">
    <name type="scientific">Rhizoctonia solani</name>
    <dbReference type="NCBI Taxonomy" id="456999"/>
    <lineage>
        <taxon>Eukaryota</taxon>
        <taxon>Fungi</taxon>
        <taxon>Dikarya</taxon>
        <taxon>Basidiomycota</taxon>
        <taxon>Agaricomycotina</taxon>
        <taxon>Agaricomycetes</taxon>
        <taxon>Cantharellales</taxon>
        <taxon>Ceratobasidiaceae</taxon>
        <taxon>Rhizoctonia</taxon>
    </lineage>
</organism>
<evidence type="ECO:0000256" key="13">
    <source>
        <dbReference type="ARBA" id="ARBA00023160"/>
    </source>
</evidence>
<dbReference type="InterPro" id="IPR006162">
    <property type="entry name" value="Ppantetheine_attach_site"/>
</dbReference>
<dbReference type="GO" id="GO:0020037">
    <property type="term" value="F:heme binding"/>
    <property type="evidence" value="ECO:0007669"/>
    <property type="project" value="InterPro"/>
</dbReference>
<feature type="domain" description="Carrier" evidence="16">
    <location>
        <begin position="43"/>
        <end position="118"/>
    </location>
</feature>
<keyword evidence="8 14" id="KW-0349">Heme</keyword>
<comment type="similarity">
    <text evidence="4">Belongs to the acyl carrier protein (ACP) family.</text>
</comment>
<dbReference type="AlphaFoldDB" id="A0A8H2WF83"/>
<feature type="binding site" description="axial binding residue" evidence="14">
    <location>
        <position position="609"/>
    </location>
    <ligand>
        <name>heme</name>
        <dbReference type="ChEBI" id="CHEBI:30413"/>
    </ligand>
    <ligandPart>
        <name>Fe</name>
        <dbReference type="ChEBI" id="CHEBI:18248"/>
    </ligandPart>
</feature>
<reference evidence="17" key="1">
    <citation type="submission" date="2021-01" db="EMBL/GenBank/DDBJ databases">
        <authorList>
            <person name="Kaushik A."/>
        </authorList>
    </citation>
    <scope>NUCLEOTIDE SEQUENCE</scope>
    <source>
        <strain evidence="17">AG3-1AP</strain>
    </source>
</reference>
<comment type="cofactor">
    <cofactor evidence="1 14">
        <name>heme</name>
        <dbReference type="ChEBI" id="CHEBI:30413"/>
    </cofactor>
</comment>
<dbReference type="GO" id="GO:0099128">
    <property type="term" value="C:mitochondrial [2Fe-2S] assembly complex"/>
    <property type="evidence" value="ECO:0007669"/>
    <property type="project" value="UniProtKB-ARBA"/>
</dbReference>
<dbReference type="InterPro" id="IPR050529">
    <property type="entry name" value="CYP450_sterol_14alpha_dmase"/>
</dbReference>
<dbReference type="GO" id="GO:0006633">
    <property type="term" value="P:fatty acid biosynthetic process"/>
    <property type="evidence" value="ECO:0007669"/>
    <property type="project" value="UniProtKB-KW"/>
</dbReference>
<comment type="function">
    <text evidence="15">Carrier of the growing fatty acid chain in fatty acid biosynthesis.</text>
</comment>
<keyword evidence="7" id="KW-0597">Phosphoprotein</keyword>
<evidence type="ECO:0000256" key="2">
    <source>
        <dbReference type="ARBA" id="ARBA00005194"/>
    </source>
</evidence>
<sequence length="669" mass="74627">MSALFRRSAFNLARTISVPARTAVVRPAFAVRSYAAASGLSKDDILVRVMDVMKSFEKVDAAKLTASSSFTEDLGLDSLDAVEAVMAIEEEFSIEIPDAEADEIKNVQQAVDYIANTPEAPNKFGVYRLSDQSSHLHFSSASLSRIVYHLHFFFLFLFSYMPISPPDPVEIVLGSREWLVSLAEDVENWLTKSLGVSSKSHSVRAVSLLFASGALLYFWRLRPHRRSIGARPPIVSHWIPWLGSALQVQRDPDALFWRAHRELGPVFGVKSFGSVVYYIADTDLINSVYKQTSVFSGSPMQATFLNTVFDMRMEIITGPHAGIFGDMLASKNRHISPVNVHNLVSTFISHTRALVSRLHSGSMQLEELVTLMQKADCAMLFGSSFDFGAIASAFEKFDRGVVNLAINFPLIFMRQTTAARSQLLGQLTKYFERGAREDASQQLKDFVDLAKSAEWTERDTASFALGMMWPLLANAPWAVWWLLVYHLHRARGLEPILEEVKQVVQSGRDLVEVVRDSSATPYLDASINETIRIASDSFSVRWVPPSPTPARLGTFLFKGGDQIICKMRGVHMDPNVYAQPEVFEPRRFAGGKEDVRGRFFPFGGGFSICEGRHLALSQIKAFLIIFLSEFDLSLVDSQSMIPKFSPSNRGFGMIRPVGGVEVKIARRKL</sequence>
<evidence type="ECO:0000259" key="16">
    <source>
        <dbReference type="PROSITE" id="PS50075"/>
    </source>
</evidence>
<keyword evidence="5 15" id="KW-0596">Phosphopantetheine</keyword>
<dbReference type="InterPro" id="IPR036396">
    <property type="entry name" value="Cyt_P450_sf"/>
</dbReference>
<dbReference type="InterPro" id="IPR036736">
    <property type="entry name" value="ACP-like_sf"/>
</dbReference>
<dbReference type="PRINTS" id="PR00465">
    <property type="entry name" value="EP450IV"/>
</dbReference>
<keyword evidence="6 15" id="KW-0444">Lipid biosynthesis</keyword>
<comment type="similarity">
    <text evidence="3">Belongs to the cytochrome P450 family.</text>
</comment>
<evidence type="ECO:0000256" key="4">
    <source>
        <dbReference type="ARBA" id="ARBA00010930"/>
    </source>
</evidence>
<dbReference type="PANTHER" id="PTHR24304">
    <property type="entry name" value="CYTOCHROME P450 FAMILY 7"/>
    <property type="match status" value="1"/>
</dbReference>
<dbReference type="Gene3D" id="1.10.630.10">
    <property type="entry name" value="Cytochrome P450"/>
    <property type="match status" value="1"/>
</dbReference>
<evidence type="ECO:0000256" key="11">
    <source>
        <dbReference type="ARBA" id="ARBA00023004"/>
    </source>
</evidence>
<dbReference type="Pfam" id="PF00067">
    <property type="entry name" value="p450"/>
    <property type="match status" value="1"/>
</dbReference>
<dbReference type="Gene3D" id="1.10.1200.10">
    <property type="entry name" value="ACP-like"/>
    <property type="match status" value="1"/>
</dbReference>
<dbReference type="HAMAP" id="MF_01217">
    <property type="entry name" value="Acyl_carrier"/>
    <property type="match status" value="1"/>
</dbReference>
<dbReference type="NCBIfam" id="TIGR00517">
    <property type="entry name" value="acyl_carrier"/>
    <property type="match status" value="1"/>
</dbReference>
<evidence type="ECO:0000256" key="6">
    <source>
        <dbReference type="ARBA" id="ARBA00022516"/>
    </source>
</evidence>
<dbReference type="Proteomes" id="UP000663831">
    <property type="component" value="Unassembled WGS sequence"/>
</dbReference>
<dbReference type="NCBIfam" id="NF002148">
    <property type="entry name" value="PRK00982.1-2"/>
    <property type="match status" value="1"/>
</dbReference>
<evidence type="ECO:0000256" key="15">
    <source>
        <dbReference type="RuleBase" id="RU000722"/>
    </source>
</evidence>
<dbReference type="Pfam" id="PF00550">
    <property type="entry name" value="PP-binding"/>
    <property type="match status" value="1"/>
</dbReference>
<dbReference type="SUPFAM" id="SSF47336">
    <property type="entry name" value="ACP-like"/>
    <property type="match status" value="1"/>
</dbReference>
<keyword evidence="12" id="KW-0443">Lipid metabolism</keyword>
<keyword evidence="10" id="KW-0276">Fatty acid metabolism</keyword>
<dbReference type="PANTHER" id="PTHR24304:SF2">
    <property type="entry name" value="24-HYDROXYCHOLESTEROL 7-ALPHA-HYDROXYLASE"/>
    <property type="match status" value="1"/>
</dbReference>
<accession>A0A8H2WF83</accession>
<keyword evidence="9 14" id="KW-0479">Metal-binding</keyword>
<dbReference type="InterPro" id="IPR001128">
    <property type="entry name" value="Cyt_P450"/>
</dbReference>
<evidence type="ECO:0000256" key="1">
    <source>
        <dbReference type="ARBA" id="ARBA00001971"/>
    </source>
</evidence>
<dbReference type="GO" id="GO:0016705">
    <property type="term" value="F:oxidoreductase activity, acting on paired donors, with incorporation or reduction of molecular oxygen"/>
    <property type="evidence" value="ECO:0007669"/>
    <property type="project" value="InterPro"/>
</dbReference>
<dbReference type="OrthoDB" id="3366823at2759"/>
<dbReference type="GO" id="GO:0008395">
    <property type="term" value="F:steroid hydroxylase activity"/>
    <property type="evidence" value="ECO:0007669"/>
    <property type="project" value="TreeGrafter"/>
</dbReference>
<dbReference type="InterPro" id="IPR003231">
    <property type="entry name" value="ACP"/>
</dbReference>
<dbReference type="InterPro" id="IPR009081">
    <property type="entry name" value="PP-bd_ACP"/>
</dbReference>
<evidence type="ECO:0000256" key="5">
    <source>
        <dbReference type="ARBA" id="ARBA00022450"/>
    </source>
</evidence>
<comment type="caution">
    <text evidence="17">The sequence shown here is derived from an EMBL/GenBank/DDBJ whole genome shotgun (WGS) entry which is preliminary data.</text>
</comment>
<dbReference type="EMBL" id="CAJMWV010000049">
    <property type="protein sequence ID" value="CAE6377966.1"/>
    <property type="molecule type" value="Genomic_DNA"/>
</dbReference>
<gene>
    <name evidence="17" type="ORF">RDB_LOCUS864</name>
</gene>
<evidence type="ECO:0000256" key="3">
    <source>
        <dbReference type="ARBA" id="ARBA00010617"/>
    </source>
</evidence>
<dbReference type="PROSITE" id="PS50075">
    <property type="entry name" value="CARRIER"/>
    <property type="match status" value="1"/>
</dbReference>
<evidence type="ECO:0000256" key="7">
    <source>
        <dbReference type="ARBA" id="ARBA00022553"/>
    </source>
</evidence>
<protein>
    <recommendedName>
        <fullName evidence="15">Acyl carrier protein</fullName>
    </recommendedName>
</protein>
<evidence type="ECO:0000256" key="9">
    <source>
        <dbReference type="ARBA" id="ARBA00022723"/>
    </source>
</evidence>
<name>A0A8H2WF83_9AGAM</name>
<evidence type="ECO:0000256" key="10">
    <source>
        <dbReference type="ARBA" id="ARBA00022832"/>
    </source>
</evidence>
<keyword evidence="13 15" id="KW-0275">Fatty acid biosynthesis</keyword>
<evidence type="ECO:0000256" key="12">
    <source>
        <dbReference type="ARBA" id="ARBA00023098"/>
    </source>
</evidence>
<evidence type="ECO:0000256" key="14">
    <source>
        <dbReference type="PIRSR" id="PIRSR602403-1"/>
    </source>
</evidence>
<dbReference type="FunFam" id="1.10.1200.10:FF:000003">
    <property type="entry name" value="Acyl carrier protein"/>
    <property type="match status" value="1"/>
</dbReference>
<keyword evidence="11 14" id="KW-0408">Iron</keyword>